<accession>A0A0F9T6L7</accession>
<evidence type="ECO:0008006" key="2">
    <source>
        <dbReference type="Google" id="ProtNLM"/>
    </source>
</evidence>
<name>A0A0F9T6L7_9ZZZZ</name>
<dbReference type="EMBL" id="LAZR01000320">
    <property type="protein sequence ID" value="KKN74834.1"/>
    <property type="molecule type" value="Genomic_DNA"/>
</dbReference>
<evidence type="ECO:0000313" key="1">
    <source>
        <dbReference type="EMBL" id="KKN74834.1"/>
    </source>
</evidence>
<organism evidence="1">
    <name type="scientific">marine sediment metagenome</name>
    <dbReference type="NCBI Taxonomy" id="412755"/>
    <lineage>
        <taxon>unclassified sequences</taxon>
        <taxon>metagenomes</taxon>
        <taxon>ecological metagenomes</taxon>
    </lineage>
</organism>
<sequence>MATLQKEIRFAGEDTTITIALVDENGDALSGDDVDNITIYTYSVATNVHATAEFSKGIGTGVTLSNSAITATVVIADTDTDDLDGVYYHEAKYVLSGAETVNMTGFIIFRAGLI</sequence>
<comment type="caution">
    <text evidence="1">The sequence shown here is derived from an EMBL/GenBank/DDBJ whole genome shotgun (WGS) entry which is preliminary data.</text>
</comment>
<proteinExistence type="predicted"/>
<reference evidence="1" key="1">
    <citation type="journal article" date="2015" name="Nature">
        <title>Complex archaea that bridge the gap between prokaryotes and eukaryotes.</title>
        <authorList>
            <person name="Spang A."/>
            <person name="Saw J.H."/>
            <person name="Jorgensen S.L."/>
            <person name="Zaremba-Niedzwiedzka K."/>
            <person name="Martijn J."/>
            <person name="Lind A.E."/>
            <person name="van Eijk R."/>
            <person name="Schleper C."/>
            <person name="Guy L."/>
            <person name="Ettema T.J."/>
        </authorList>
    </citation>
    <scope>NUCLEOTIDE SEQUENCE</scope>
</reference>
<gene>
    <name evidence="1" type="ORF">LCGC14_0387270</name>
</gene>
<protein>
    <recommendedName>
        <fullName evidence="2">BppU N-terminal domain-containing protein</fullName>
    </recommendedName>
</protein>
<dbReference type="AlphaFoldDB" id="A0A0F9T6L7"/>